<dbReference type="PROSITE" id="PS51078">
    <property type="entry name" value="ICLR_ED"/>
    <property type="match status" value="1"/>
</dbReference>
<dbReference type="SMART" id="SM00346">
    <property type="entry name" value="HTH_ICLR"/>
    <property type="match status" value="1"/>
</dbReference>
<dbReference type="SUPFAM" id="SSF46785">
    <property type="entry name" value="Winged helix' DNA-binding domain"/>
    <property type="match status" value="1"/>
</dbReference>
<dbReference type="Proteomes" id="UP000295696">
    <property type="component" value="Unassembled WGS sequence"/>
</dbReference>
<evidence type="ECO:0000259" key="4">
    <source>
        <dbReference type="PROSITE" id="PS51077"/>
    </source>
</evidence>
<dbReference type="PANTHER" id="PTHR30136:SF33">
    <property type="entry name" value="TRANSCRIPTIONAL REGULATORY PROTEIN"/>
    <property type="match status" value="1"/>
</dbReference>
<keyword evidence="1" id="KW-0805">Transcription regulation</keyword>
<dbReference type="GO" id="GO:0003677">
    <property type="term" value="F:DNA binding"/>
    <property type="evidence" value="ECO:0007669"/>
    <property type="project" value="UniProtKB-KW"/>
</dbReference>
<dbReference type="OrthoDB" id="6057486at2"/>
<evidence type="ECO:0000259" key="5">
    <source>
        <dbReference type="PROSITE" id="PS51078"/>
    </source>
</evidence>
<dbReference type="InterPro" id="IPR050707">
    <property type="entry name" value="HTH_MetabolicPath_Reg"/>
</dbReference>
<keyword evidence="2" id="KW-0238">DNA-binding</keyword>
<dbReference type="InterPro" id="IPR036388">
    <property type="entry name" value="WH-like_DNA-bd_sf"/>
</dbReference>
<evidence type="ECO:0000256" key="3">
    <source>
        <dbReference type="ARBA" id="ARBA00023163"/>
    </source>
</evidence>
<dbReference type="InterPro" id="IPR036390">
    <property type="entry name" value="WH_DNA-bd_sf"/>
</dbReference>
<evidence type="ECO:0000256" key="1">
    <source>
        <dbReference type="ARBA" id="ARBA00023015"/>
    </source>
</evidence>
<feature type="domain" description="IclR-ED" evidence="5">
    <location>
        <begin position="90"/>
        <end position="273"/>
    </location>
</feature>
<dbReference type="AlphaFoldDB" id="A0A4R3INW8"/>
<gene>
    <name evidence="6" type="ORF">EDD52_1409</name>
</gene>
<dbReference type="PROSITE" id="PS51077">
    <property type="entry name" value="HTH_ICLR"/>
    <property type="match status" value="1"/>
</dbReference>
<keyword evidence="7" id="KW-1185">Reference proteome</keyword>
<evidence type="ECO:0000256" key="2">
    <source>
        <dbReference type="ARBA" id="ARBA00023125"/>
    </source>
</evidence>
<keyword evidence="3" id="KW-0804">Transcription</keyword>
<dbReference type="GO" id="GO:0003700">
    <property type="term" value="F:DNA-binding transcription factor activity"/>
    <property type="evidence" value="ECO:0007669"/>
    <property type="project" value="TreeGrafter"/>
</dbReference>
<dbReference type="InterPro" id="IPR005471">
    <property type="entry name" value="Tscrpt_reg_IclR_N"/>
</dbReference>
<dbReference type="GO" id="GO:0045892">
    <property type="term" value="P:negative regulation of DNA-templated transcription"/>
    <property type="evidence" value="ECO:0007669"/>
    <property type="project" value="TreeGrafter"/>
</dbReference>
<evidence type="ECO:0000313" key="6">
    <source>
        <dbReference type="EMBL" id="TCS51826.1"/>
    </source>
</evidence>
<dbReference type="InterPro" id="IPR014757">
    <property type="entry name" value="Tscrpt_reg_IclR_C"/>
</dbReference>
<proteinExistence type="predicted"/>
<dbReference type="Gene3D" id="3.30.450.40">
    <property type="match status" value="1"/>
</dbReference>
<reference evidence="6 7" key="1">
    <citation type="submission" date="2019-03" db="EMBL/GenBank/DDBJ databases">
        <title>Genomic Encyclopedia of Type Strains, Phase IV (KMG-IV): sequencing the most valuable type-strain genomes for metagenomic binning, comparative biology and taxonomic classification.</title>
        <authorList>
            <person name="Goeker M."/>
        </authorList>
    </citation>
    <scope>NUCLEOTIDE SEQUENCE [LARGE SCALE GENOMIC DNA]</scope>
    <source>
        <strain evidence="6 7">DSM 104836</strain>
    </source>
</reference>
<evidence type="ECO:0000313" key="7">
    <source>
        <dbReference type="Proteomes" id="UP000295696"/>
    </source>
</evidence>
<dbReference type="RefSeq" id="WP_132248875.1">
    <property type="nucleotide sequence ID" value="NZ_SLZU01000040.1"/>
</dbReference>
<sequence length="276" mass="30302">MIEHTDVQATLCEQGTSKLGQTEASTLSTTLIRGLEVLQCFTDKDAALSNAELARRLDMNRPAVSRLCKTLLHVGYLRRDDNGTFRLAPNLLTLIYPLLAAMPWRHEATDVMEEVAELTGGSMTLSIMSDDKFVQIKTVGVKDQYPHVPEIGLNGPLLRSSTGRALLSLLDEPELNAKLQHLDGLDTEVSDESRELTRKGIARCRSEGFCVSYGEWRSSIVAAATPLGKTEDGLLVAMACGMPSYRVVEDKFETSIGPRLAHVAEALRAKGLFKRD</sequence>
<dbReference type="Pfam" id="PF09339">
    <property type="entry name" value="HTH_IclR"/>
    <property type="match status" value="1"/>
</dbReference>
<dbReference type="EMBL" id="SLZU01000040">
    <property type="protein sequence ID" value="TCS51826.1"/>
    <property type="molecule type" value="Genomic_DNA"/>
</dbReference>
<accession>A0A4R3INW8</accession>
<organism evidence="6 7">
    <name type="scientific">Primorskyibacter sedentarius</name>
    <dbReference type="NCBI Taxonomy" id="745311"/>
    <lineage>
        <taxon>Bacteria</taxon>
        <taxon>Pseudomonadati</taxon>
        <taxon>Pseudomonadota</taxon>
        <taxon>Alphaproteobacteria</taxon>
        <taxon>Rhodobacterales</taxon>
        <taxon>Roseobacteraceae</taxon>
        <taxon>Primorskyibacter</taxon>
    </lineage>
</organism>
<dbReference type="Pfam" id="PF01614">
    <property type="entry name" value="IclR_C"/>
    <property type="match status" value="1"/>
</dbReference>
<name>A0A4R3INW8_9RHOB</name>
<dbReference type="SUPFAM" id="SSF55781">
    <property type="entry name" value="GAF domain-like"/>
    <property type="match status" value="1"/>
</dbReference>
<feature type="domain" description="HTH iclR-type" evidence="4">
    <location>
        <begin position="28"/>
        <end position="89"/>
    </location>
</feature>
<dbReference type="Gene3D" id="1.10.10.10">
    <property type="entry name" value="Winged helix-like DNA-binding domain superfamily/Winged helix DNA-binding domain"/>
    <property type="match status" value="1"/>
</dbReference>
<comment type="caution">
    <text evidence="6">The sequence shown here is derived from an EMBL/GenBank/DDBJ whole genome shotgun (WGS) entry which is preliminary data.</text>
</comment>
<dbReference type="PANTHER" id="PTHR30136">
    <property type="entry name" value="HELIX-TURN-HELIX TRANSCRIPTIONAL REGULATOR, ICLR FAMILY"/>
    <property type="match status" value="1"/>
</dbReference>
<dbReference type="InterPro" id="IPR029016">
    <property type="entry name" value="GAF-like_dom_sf"/>
</dbReference>
<protein>
    <submittedName>
        <fullName evidence="6">IclR family transcriptional regulator</fullName>
    </submittedName>
</protein>